<name>A0AAN6EZS0_EXODE</name>
<accession>A0AAN6EZS0</accession>
<comment type="caution">
    <text evidence="1">The sequence shown here is derived from an EMBL/GenBank/DDBJ whole genome shotgun (WGS) entry which is preliminary data.</text>
</comment>
<dbReference type="AlphaFoldDB" id="A0AAN6EZS0"/>
<protein>
    <submittedName>
        <fullName evidence="1">Uncharacterized protein</fullName>
    </submittedName>
</protein>
<dbReference type="EMBL" id="JAJGCB010000002">
    <property type="protein sequence ID" value="KAJ8994597.1"/>
    <property type="molecule type" value="Genomic_DNA"/>
</dbReference>
<evidence type="ECO:0000313" key="1">
    <source>
        <dbReference type="EMBL" id="KAJ8994597.1"/>
    </source>
</evidence>
<gene>
    <name evidence="1" type="ORF">HRR80_001309</name>
</gene>
<sequence>MGHGHPIGEKFEYTLALSQQILAELRAIREQSTRDTVAIRQDIANVRQELVTVTTASNHNNAARVQNTYLQSQNENLVLFVNVTTGVAILDFPRTSLELERMARRQLDSVLQQLGIPTQGANMAEKKRLLRAHIGLPEVAIAGSPPP</sequence>
<evidence type="ECO:0000313" key="2">
    <source>
        <dbReference type="Proteomes" id="UP001161757"/>
    </source>
</evidence>
<proteinExistence type="predicted"/>
<dbReference type="Proteomes" id="UP001161757">
    <property type="component" value="Unassembled WGS sequence"/>
</dbReference>
<reference evidence="1" key="1">
    <citation type="submission" date="2023-01" db="EMBL/GenBank/DDBJ databases">
        <title>Exophiala dermititidis isolated from Cystic Fibrosis Patient.</title>
        <authorList>
            <person name="Kurbessoian T."/>
            <person name="Crocker A."/>
            <person name="Murante D."/>
            <person name="Hogan D.A."/>
            <person name="Stajich J.E."/>
        </authorList>
    </citation>
    <scope>NUCLEOTIDE SEQUENCE</scope>
    <source>
        <strain evidence="1">Ex8</strain>
    </source>
</reference>
<organism evidence="1 2">
    <name type="scientific">Exophiala dermatitidis</name>
    <name type="common">Black yeast-like fungus</name>
    <name type="synonym">Wangiella dermatitidis</name>
    <dbReference type="NCBI Taxonomy" id="5970"/>
    <lineage>
        <taxon>Eukaryota</taxon>
        <taxon>Fungi</taxon>
        <taxon>Dikarya</taxon>
        <taxon>Ascomycota</taxon>
        <taxon>Pezizomycotina</taxon>
        <taxon>Eurotiomycetes</taxon>
        <taxon>Chaetothyriomycetidae</taxon>
        <taxon>Chaetothyriales</taxon>
        <taxon>Herpotrichiellaceae</taxon>
        <taxon>Exophiala</taxon>
    </lineage>
</organism>